<dbReference type="PANTHER" id="PTHR46211">
    <property type="entry name" value="GLYCEROPHOSPHORYL DIESTER PHOSPHODIESTERASE"/>
    <property type="match status" value="1"/>
</dbReference>
<feature type="domain" description="GP-PDE" evidence="2">
    <location>
        <begin position="34"/>
        <end position="282"/>
    </location>
</feature>
<evidence type="ECO:0000313" key="3">
    <source>
        <dbReference type="EMBL" id="MFC7344834.1"/>
    </source>
</evidence>
<dbReference type="Proteomes" id="UP001596504">
    <property type="component" value="Unassembled WGS sequence"/>
</dbReference>
<accession>A0ABW2LQN6</accession>
<dbReference type="InterPro" id="IPR017946">
    <property type="entry name" value="PLC-like_Pdiesterase_TIM-brl"/>
</dbReference>
<feature type="chain" id="PRO_5047461957" evidence="1">
    <location>
        <begin position="26"/>
        <end position="293"/>
    </location>
</feature>
<comment type="caution">
    <text evidence="3">The sequence shown here is derived from an EMBL/GenBank/DDBJ whole genome shotgun (WGS) entry which is preliminary data.</text>
</comment>
<dbReference type="Pfam" id="PF03009">
    <property type="entry name" value="GDPD"/>
    <property type="match status" value="1"/>
</dbReference>
<proteinExistence type="predicted"/>
<evidence type="ECO:0000313" key="4">
    <source>
        <dbReference type="Proteomes" id="UP001596504"/>
    </source>
</evidence>
<keyword evidence="1" id="KW-0732">Signal</keyword>
<organism evidence="3 4">
    <name type="scientific">Saccharopolyspora griseoalba</name>
    <dbReference type="NCBI Taxonomy" id="1431848"/>
    <lineage>
        <taxon>Bacteria</taxon>
        <taxon>Bacillati</taxon>
        <taxon>Actinomycetota</taxon>
        <taxon>Actinomycetes</taxon>
        <taxon>Pseudonocardiales</taxon>
        <taxon>Pseudonocardiaceae</taxon>
        <taxon>Saccharopolyspora</taxon>
    </lineage>
</organism>
<dbReference type="Gene3D" id="3.20.20.190">
    <property type="entry name" value="Phosphatidylinositol (PI) phosphodiesterase"/>
    <property type="match status" value="1"/>
</dbReference>
<dbReference type="RefSeq" id="WP_380673011.1">
    <property type="nucleotide sequence ID" value="NZ_JBHTCJ010000020.1"/>
</dbReference>
<name>A0ABW2LQN6_9PSEU</name>
<feature type="signal peptide" evidence="1">
    <location>
        <begin position="1"/>
        <end position="25"/>
    </location>
</feature>
<gene>
    <name evidence="3" type="ORF">ACFQRI_25780</name>
</gene>
<evidence type="ECO:0000256" key="1">
    <source>
        <dbReference type="SAM" id="SignalP"/>
    </source>
</evidence>
<dbReference type="PANTHER" id="PTHR46211:SF1">
    <property type="entry name" value="GLYCEROPHOSPHODIESTER PHOSPHODIESTERASE, CYTOPLASMIC"/>
    <property type="match status" value="1"/>
</dbReference>
<dbReference type="SUPFAM" id="SSF51695">
    <property type="entry name" value="PLC-like phosphodiesterases"/>
    <property type="match status" value="1"/>
</dbReference>
<dbReference type="EMBL" id="JBHTCJ010000020">
    <property type="protein sequence ID" value="MFC7344834.1"/>
    <property type="molecule type" value="Genomic_DNA"/>
</dbReference>
<reference evidence="4" key="1">
    <citation type="journal article" date="2019" name="Int. J. Syst. Evol. Microbiol.">
        <title>The Global Catalogue of Microorganisms (GCM) 10K type strain sequencing project: providing services to taxonomists for standard genome sequencing and annotation.</title>
        <authorList>
            <consortium name="The Broad Institute Genomics Platform"/>
            <consortium name="The Broad Institute Genome Sequencing Center for Infectious Disease"/>
            <person name="Wu L."/>
            <person name="Ma J."/>
        </authorList>
    </citation>
    <scope>NUCLEOTIDE SEQUENCE [LARGE SCALE GENOMIC DNA]</scope>
    <source>
        <strain evidence="4">WLHS5</strain>
    </source>
</reference>
<keyword evidence="4" id="KW-1185">Reference proteome</keyword>
<evidence type="ECO:0000259" key="2">
    <source>
        <dbReference type="PROSITE" id="PS51704"/>
    </source>
</evidence>
<dbReference type="InterPro" id="IPR030395">
    <property type="entry name" value="GP_PDE_dom"/>
</dbReference>
<protein>
    <submittedName>
        <fullName evidence="3">Glycerophosphodiester phosphodiesterase</fullName>
    </submittedName>
</protein>
<dbReference type="PROSITE" id="PS51704">
    <property type="entry name" value="GP_PDE"/>
    <property type="match status" value="1"/>
</dbReference>
<sequence>MLHRVAALTATALLATMTATATATAAPVESPEQAAAIAHRGASAYAPENTLEAVRLGVEMRADLVEIDVQQTADEKLVVVHDTTLGRTTDVEQKFPERAPWRVSDFTLEEIRTLDAGSWKDPSYAGATVPTLDEVLDVLEPTDAGLLLEAKSPSLYPGIAERIADELSSRPRWVRPDPSARNLVVQSFDWEFIRHFDGLLPQVQVGVLGAPSTDQLAEVARYSDQVNPHHSEATPEYVAAVHEHGMRINPYTVNDRERMRALLGNGVDGIISDRPDVLREEIRAARTAQRAGA</sequence>